<comment type="caution">
    <text evidence="1">The sequence shown here is derived from an EMBL/GenBank/DDBJ whole genome shotgun (WGS) entry which is preliminary data.</text>
</comment>
<protein>
    <submittedName>
        <fullName evidence="1">Uncharacterized protein ORF91</fullName>
    </submittedName>
</protein>
<name>A0AA35SYM0_GEOBA</name>
<sequence length="179" mass="20089">MHSKVISIHPEGTFGRLRYLLGGDRPSQTAHLAGSPDFYGVRAEITEERYFKVDSTRLASRLHSLPPILHIHNPSPLPSYSKAPRGLFVLSRVASIFTGLAISPSPSLRQRPGRYAIRAGRNLPDKGFRYLRTVIVTAAVHRGFDSSFVRRRTLPLTFRHWAGVSPYTSPFGFSRDLCF</sequence>
<proteinExistence type="predicted"/>
<dbReference type="AntiFam" id="ANF00025">
    <property type="entry name" value="Antisense to 23S rRNA"/>
</dbReference>
<keyword evidence="2" id="KW-1185">Reference proteome</keyword>
<gene>
    <name evidence="1" type="ORF">GBAR_LOCUS21466</name>
</gene>
<evidence type="ECO:0000313" key="2">
    <source>
        <dbReference type="Proteomes" id="UP001174909"/>
    </source>
</evidence>
<evidence type="ECO:0000313" key="1">
    <source>
        <dbReference type="EMBL" id="CAI8038505.1"/>
    </source>
</evidence>
<accession>A0AA35SYM0</accession>
<dbReference type="Proteomes" id="UP001174909">
    <property type="component" value="Unassembled WGS sequence"/>
</dbReference>
<dbReference type="EMBL" id="CASHTH010002995">
    <property type="protein sequence ID" value="CAI8038505.1"/>
    <property type="molecule type" value="Genomic_DNA"/>
</dbReference>
<dbReference type="AlphaFoldDB" id="A0AA35SYM0"/>
<organism evidence="1 2">
    <name type="scientific">Geodia barretti</name>
    <name type="common">Barrett's horny sponge</name>
    <dbReference type="NCBI Taxonomy" id="519541"/>
    <lineage>
        <taxon>Eukaryota</taxon>
        <taxon>Metazoa</taxon>
        <taxon>Porifera</taxon>
        <taxon>Demospongiae</taxon>
        <taxon>Heteroscleromorpha</taxon>
        <taxon>Tetractinellida</taxon>
        <taxon>Astrophorina</taxon>
        <taxon>Geodiidae</taxon>
        <taxon>Geodia</taxon>
    </lineage>
</organism>
<reference evidence="1" key="1">
    <citation type="submission" date="2023-03" db="EMBL/GenBank/DDBJ databases">
        <authorList>
            <person name="Steffen K."/>
            <person name="Cardenas P."/>
        </authorList>
    </citation>
    <scope>NUCLEOTIDE SEQUENCE</scope>
</reference>